<dbReference type="Proteomes" id="UP000190367">
    <property type="component" value="Unassembled WGS sequence"/>
</dbReference>
<dbReference type="AlphaFoldDB" id="A0A1T4TDG0"/>
<name>A0A1T4TDG0_9BACT</name>
<proteinExistence type="predicted"/>
<gene>
    <name evidence="1" type="ORF">SAMN04488128_104453</name>
</gene>
<protein>
    <submittedName>
        <fullName evidence="1">Uncharacterized protein</fullName>
    </submittedName>
</protein>
<accession>A0A1T4TDG0</accession>
<evidence type="ECO:0000313" key="2">
    <source>
        <dbReference type="Proteomes" id="UP000190367"/>
    </source>
</evidence>
<sequence length="71" mass="8446">MYNKHKVVNNQGTIVRTGRLFTKAVPKPKFLFRAISKKPLPQRVLTDIKKSATLYHLIYYPIVYNFFKLYK</sequence>
<organism evidence="1 2">
    <name type="scientific">Chitinophaga eiseniae</name>
    <dbReference type="NCBI Taxonomy" id="634771"/>
    <lineage>
        <taxon>Bacteria</taxon>
        <taxon>Pseudomonadati</taxon>
        <taxon>Bacteroidota</taxon>
        <taxon>Chitinophagia</taxon>
        <taxon>Chitinophagales</taxon>
        <taxon>Chitinophagaceae</taxon>
        <taxon>Chitinophaga</taxon>
    </lineage>
</organism>
<reference evidence="2" key="1">
    <citation type="submission" date="2017-02" db="EMBL/GenBank/DDBJ databases">
        <authorList>
            <person name="Varghese N."/>
            <person name="Submissions S."/>
        </authorList>
    </citation>
    <scope>NUCLEOTIDE SEQUENCE [LARGE SCALE GENOMIC DNA]</scope>
    <source>
        <strain evidence="2">DSM 22224</strain>
    </source>
</reference>
<evidence type="ECO:0000313" key="1">
    <source>
        <dbReference type="EMBL" id="SKA38473.1"/>
    </source>
</evidence>
<dbReference type="EMBL" id="FUWZ01000004">
    <property type="protein sequence ID" value="SKA38473.1"/>
    <property type="molecule type" value="Genomic_DNA"/>
</dbReference>
<keyword evidence="2" id="KW-1185">Reference proteome</keyword>